<dbReference type="AlphaFoldDB" id="A0A6L5GF16"/>
<evidence type="ECO:0000313" key="1">
    <source>
        <dbReference type="EMBL" id="MQM28299.1"/>
    </source>
</evidence>
<sequence length="239" mass="26942">MRRLEDGSVEIEDGFGTIRVSGDEHHSELLIELAPWVRQGWCDGSAGRMAVRVPKSWHRRPGLDRWMTAEELYRVRGWLAEPTGPQDVLAGTRPLLQLLESGKYRVDMRELDSLLLAPREEIAPGLACVGGYTRPKHETAHGYRIPVVKVVHLDGERQWWYCFDTDIELVPTDCWPAPDRNAVRGYRKAIRDGARPALVLLRPVGGGPAYMPDGHHKLTAYLEELVPPTVVDIERLAEG</sequence>
<evidence type="ECO:0000313" key="2">
    <source>
        <dbReference type="Proteomes" id="UP000477750"/>
    </source>
</evidence>
<accession>A0A6L5GF16</accession>
<gene>
    <name evidence="1" type="ORF">GFD30_22430</name>
</gene>
<proteinExistence type="predicted"/>
<name>A0A6L5GF16_9ACTN</name>
<organism evidence="1 2">
    <name type="scientific">Glycomyces albidus</name>
    <dbReference type="NCBI Taxonomy" id="2656774"/>
    <lineage>
        <taxon>Bacteria</taxon>
        <taxon>Bacillati</taxon>
        <taxon>Actinomycetota</taxon>
        <taxon>Actinomycetes</taxon>
        <taxon>Glycomycetales</taxon>
        <taxon>Glycomycetaceae</taxon>
        <taxon>Glycomyces</taxon>
    </lineage>
</organism>
<reference evidence="1 2" key="1">
    <citation type="submission" date="2019-10" db="EMBL/GenBank/DDBJ databases">
        <title>Glycomyces albidus sp. nov., a novel actinomycete isolated from rhizosphere soil of wheat (Triticum aestivum L.).</title>
        <authorList>
            <person name="Qian L."/>
        </authorList>
    </citation>
    <scope>NUCLEOTIDE SEQUENCE [LARGE SCALE GENOMIC DNA]</scope>
    <source>
        <strain evidence="1 2">NEAU-7082</strain>
    </source>
</reference>
<comment type="caution">
    <text evidence="1">The sequence shown here is derived from an EMBL/GenBank/DDBJ whole genome shotgun (WGS) entry which is preliminary data.</text>
</comment>
<dbReference type="Proteomes" id="UP000477750">
    <property type="component" value="Unassembled WGS sequence"/>
</dbReference>
<dbReference type="RefSeq" id="WP_153027397.1">
    <property type="nucleotide sequence ID" value="NZ_WIAO01000039.1"/>
</dbReference>
<dbReference type="EMBL" id="WIAO01000039">
    <property type="protein sequence ID" value="MQM28299.1"/>
    <property type="molecule type" value="Genomic_DNA"/>
</dbReference>
<keyword evidence="2" id="KW-1185">Reference proteome</keyword>
<protein>
    <submittedName>
        <fullName evidence="1">Uncharacterized protein</fullName>
    </submittedName>
</protein>